<dbReference type="PANTHER" id="PTHR21431:SF0">
    <property type="entry name" value="PREFOLDIN SUBUNIT 6"/>
    <property type="match status" value="1"/>
</dbReference>
<dbReference type="KEGG" id="acep:105622056"/>
<dbReference type="InterPro" id="IPR009053">
    <property type="entry name" value="Prefoldin"/>
</dbReference>
<dbReference type="SUPFAM" id="SSF46579">
    <property type="entry name" value="Prefoldin"/>
    <property type="match status" value="1"/>
</dbReference>
<dbReference type="FunCoup" id="A0A158NMX3">
    <property type="interactions" value="1623"/>
</dbReference>
<dbReference type="Pfam" id="PF01920">
    <property type="entry name" value="Prefoldin_2"/>
    <property type="match status" value="1"/>
</dbReference>
<dbReference type="GO" id="GO:0006457">
    <property type="term" value="P:protein folding"/>
    <property type="evidence" value="ECO:0007669"/>
    <property type="project" value="InterPro"/>
</dbReference>
<dbReference type="EMBL" id="ADTU01020830">
    <property type="status" value="NOT_ANNOTATED_CDS"/>
    <property type="molecule type" value="Genomic_DNA"/>
</dbReference>
<dbReference type="CDD" id="cd23161">
    <property type="entry name" value="Prefoldin_6"/>
    <property type="match status" value="1"/>
</dbReference>
<dbReference type="GO" id="GO:0051131">
    <property type="term" value="P:chaperone-mediated protein complex assembly"/>
    <property type="evidence" value="ECO:0007669"/>
    <property type="project" value="TreeGrafter"/>
</dbReference>
<dbReference type="EnsemblMetazoa" id="XM_012203491.1">
    <property type="protein sequence ID" value="XP_012058881.1"/>
    <property type="gene ID" value="LOC105622056"/>
</dbReference>
<sequence length="129" mass="15091">MVEEIQKKLQNEADTLRQIQKEYNKALSQRQQLDGQLNENIMVKKELDILKEENDVFKLIGPVLVKQELCEAKQNVDKRMDYIKSELKRVDDLMSTLDKKLDSQRDVIDKLQQAFQQAQIKASINQSKS</sequence>
<reference evidence="7" key="1">
    <citation type="journal article" date="2011" name="PLoS Genet.">
        <title>The genome sequence of the leaf-cutter ant Atta cephalotes reveals insights into its obligate symbiotic lifestyle.</title>
        <authorList>
            <person name="Suen G."/>
            <person name="Teiling C."/>
            <person name="Li L."/>
            <person name="Holt C."/>
            <person name="Abouheif E."/>
            <person name="Bornberg-Bauer E."/>
            <person name="Bouffard P."/>
            <person name="Caldera E.J."/>
            <person name="Cash E."/>
            <person name="Cavanaugh A."/>
            <person name="Denas O."/>
            <person name="Elhaik E."/>
            <person name="Fave M.J."/>
            <person name="Gadau J."/>
            <person name="Gibson J.D."/>
            <person name="Graur D."/>
            <person name="Grubbs K.J."/>
            <person name="Hagen D.E."/>
            <person name="Harkins T.T."/>
            <person name="Helmkampf M."/>
            <person name="Hu H."/>
            <person name="Johnson B.R."/>
            <person name="Kim J."/>
            <person name="Marsh S.E."/>
            <person name="Moeller J.A."/>
            <person name="Munoz-Torres M.C."/>
            <person name="Murphy M.C."/>
            <person name="Naughton M.C."/>
            <person name="Nigam S."/>
            <person name="Overson R."/>
            <person name="Rajakumar R."/>
            <person name="Reese J.T."/>
            <person name="Scott J.J."/>
            <person name="Smith C.R."/>
            <person name="Tao S."/>
            <person name="Tsutsui N.D."/>
            <person name="Viljakainen L."/>
            <person name="Wissler L."/>
            <person name="Yandell M.D."/>
            <person name="Zimmer F."/>
            <person name="Taylor J."/>
            <person name="Slater S.C."/>
            <person name="Clifton S.W."/>
            <person name="Warren W.C."/>
            <person name="Elsik C.G."/>
            <person name="Smith C.D."/>
            <person name="Weinstock G.M."/>
            <person name="Gerardo N.M."/>
            <person name="Currie C.R."/>
        </authorList>
    </citation>
    <scope>NUCLEOTIDE SEQUENCE [LARGE SCALE GENOMIC DNA]</scope>
</reference>
<keyword evidence="3" id="KW-0143">Chaperone</keyword>
<keyword evidence="7" id="KW-1185">Reference proteome</keyword>
<dbReference type="Gene3D" id="1.10.287.370">
    <property type="match status" value="1"/>
</dbReference>
<dbReference type="Proteomes" id="UP000005205">
    <property type="component" value="Unassembled WGS sequence"/>
</dbReference>
<dbReference type="GO" id="GO:0051087">
    <property type="term" value="F:protein-folding chaperone binding"/>
    <property type="evidence" value="ECO:0007669"/>
    <property type="project" value="TreeGrafter"/>
</dbReference>
<evidence type="ECO:0000256" key="2">
    <source>
        <dbReference type="ARBA" id="ARBA00011695"/>
    </source>
</evidence>
<dbReference type="InParanoid" id="A0A158NMX3"/>
<comment type="subunit">
    <text evidence="2">Heterohexamer of two PFD-alpha type and four PFD-beta type subunits.</text>
</comment>
<gene>
    <name evidence="6" type="primary">105622056</name>
</gene>
<evidence type="ECO:0000313" key="6">
    <source>
        <dbReference type="EnsemblMetazoa" id="XP_012058881.1"/>
    </source>
</evidence>
<dbReference type="FunFam" id="1.10.287.370:FF:000003">
    <property type="entry name" value="Prefoldin subunit 6"/>
    <property type="match status" value="1"/>
</dbReference>
<protein>
    <recommendedName>
        <fullName evidence="4">Probable prefoldin subunit 6</fullName>
    </recommendedName>
</protein>
<dbReference type="OMA" id="VQTEFAQ"/>
<dbReference type="GO" id="GO:0051082">
    <property type="term" value="F:unfolded protein binding"/>
    <property type="evidence" value="ECO:0007669"/>
    <property type="project" value="InterPro"/>
</dbReference>
<dbReference type="AlphaFoldDB" id="A0A158NMX3"/>
<evidence type="ECO:0000256" key="4">
    <source>
        <dbReference type="ARBA" id="ARBA00072592"/>
    </source>
</evidence>
<evidence type="ECO:0000256" key="3">
    <source>
        <dbReference type="ARBA" id="ARBA00023186"/>
    </source>
</evidence>
<name>A0A158NMX3_ATTCE</name>
<dbReference type="GO" id="GO:0016272">
    <property type="term" value="C:prefoldin complex"/>
    <property type="evidence" value="ECO:0007669"/>
    <property type="project" value="InterPro"/>
</dbReference>
<dbReference type="OrthoDB" id="248120at2759"/>
<feature type="coiled-coil region" evidence="5">
    <location>
        <begin position="94"/>
        <end position="121"/>
    </location>
</feature>
<proteinExistence type="inferred from homology"/>
<evidence type="ECO:0000256" key="1">
    <source>
        <dbReference type="ARBA" id="ARBA00008045"/>
    </source>
</evidence>
<dbReference type="GO" id="GO:0005737">
    <property type="term" value="C:cytoplasm"/>
    <property type="evidence" value="ECO:0007669"/>
    <property type="project" value="TreeGrafter"/>
</dbReference>
<evidence type="ECO:0000256" key="5">
    <source>
        <dbReference type="SAM" id="Coils"/>
    </source>
</evidence>
<reference evidence="6" key="2">
    <citation type="submission" date="2016-04" db="UniProtKB">
        <authorList>
            <consortium name="EnsemblMetazoa"/>
        </authorList>
    </citation>
    <scope>IDENTIFICATION</scope>
</reference>
<organism evidence="6 7">
    <name type="scientific">Atta cephalotes</name>
    <name type="common">Leafcutter ant</name>
    <dbReference type="NCBI Taxonomy" id="12957"/>
    <lineage>
        <taxon>Eukaryota</taxon>
        <taxon>Metazoa</taxon>
        <taxon>Ecdysozoa</taxon>
        <taxon>Arthropoda</taxon>
        <taxon>Hexapoda</taxon>
        <taxon>Insecta</taxon>
        <taxon>Pterygota</taxon>
        <taxon>Neoptera</taxon>
        <taxon>Endopterygota</taxon>
        <taxon>Hymenoptera</taxon>
        <taxon>Apocrita</taxon>
        <taxon>Aculeata</taxon>
        <taxon>Formicoidea</taxon>
        <taxon>Formicidae</taxon>
        <taxon>Myrmicinae</taxon>
        <taxon>Atta</taxon>
    </lineage>
</organism>
<evidence type="ECO:0000313" key="7">
    <source>
        <dbReference type="Proteomes" id="UP000005205"/>
    </source>
</evidence>
<accession>A0A158NMX3</accession>
<keyword evidence="5" id="KW-0175">Coiled coil</keyword>
<dbReference type="PANTHER" id="PTHR21431">
    <property type="entry name" value="PREFOLDIN SUBUNIT 6"/>
    <property type="match status" value="1"/>
</dbReference>
<dbReference type="eggNOG" id="KOG3478">
    <property type="taxonomic scope" value="Eukaryota"/>
</dbReference>
<dbReference type="InterPro" id="IPR002777">
    <property type="entry name" value="PFD_beta-like"/>
</dbReference>
<feature type="coiled-coil region" evidence="5">
    <location>
        <begin position="2"/>
        <end position="53"/>
    </location>
</feature>
<comment type="similarity">
    <text evidence="1">Belongs to the prefoldin subunit beta family.</text>
</comment>
<dbReference type="STRING" id="12957.A0A158NMX3"/>